<dbReference type="RefSeq" id="WP_145076265.1">
    <property type="nucleotide sequence ID" value="NZ_CP036425.1"/>
</dbReference>
<sequence precursor="true">MTNTPQKFLPLLLTLTLTFLLSACGEQSAPAQPANRNAPQSTNAAPAPDTNPASNYRIVTLAPTLTEIAFNLGFTDQVVGVGQYDMIASPDTPVLGTFYQIDTEKLLSLKPTHIFMLTGKDGPPADLTKLADQGLFKLFAYSYPETIDDALQLLDSDGTALTNIDTPQNSFTGPDAPGLGQALNKTQLASELKSELYTRLNKIMQLTKNLDKPNTLMIFALAEPVMASGSGSVNDQLLGIAGGTNAAANAAISAPTFDRESLIALAPDAILALLPDVNPQVENDPRLASLTSLPIPAAKNKQIFILNSPTILIPGLTMHQTAASFAQSIHPNLKDQLAPIAQTPLTQPLPESEPANQN</sequence>
<dbReference type="Pfam" id="PF01497">
    <property type="entry name" value="Peripla_BP_2"/>
    <property type="match status" value="1"/>
</dbReference>
<proteinExistence type="predicted"/>
<dbReference type="PANTHER" id="PTHR30535">
    <property type="entry name" value="VITAMIN B12-BINDING PROTEIN"/>
    <property type="match status" value="1"/>
</dbReference>
<evidence type="ECO:0000256" key="2">
    <source>
        <dbReference type="SAM" id="SignalP"/>
    </source>
</evidence>
<dbReference type="PANTHER" id="PTHR30535:SF4">
    <property type="entry name" value="HEMIN-BINDING PERIPLASMIC PROTEIN HMUT"/>
    <property type="match status" value="1"/>
</dbReference>
<dbReference type="Proteomes" id="UP000317369">
    <property type="component" value="Chromosome"/>
</dbReference>
<dbReference type="KEGG" id="pcor:KS4_13680"/>
<feature type="region of interest" description="Disordered" evidence="1">
    <location>
        <begin position="29"/>
        <end position="52"/>
    </location>
</feature>
<name>A0A517YT35_9BACT</name>
<accession>A0A517YT35</accession>
<feature type="domain" description="Fe/B12 periplasmic-binding" evidence="3">
    <location>
        <begin position="57"/>
        <end position="333"/>
    </location>
</feature>
<feature type="chain" id="PRO_5021949439" evidence="2">
    <location>
        <begin position="24"/>
        <end position="358"/>
    </location>
</feature>
<dbReference type="PROSITE" id="PS50983">
    <property type="entry name" value="FE_B12_PBP"/>
    <property type="match status" value="1"/>
</dbReference>
<evidence type="ECO:0000256" key="1">
    <source>
        <dbReference type="SAM" id="MobiDB-lite"/>
    </source>
</evidence>
<protein>
    <submittedName>
        <fullName evidence="4">Vitamin B12-binding protein</fullName>
    </submittedName>
</protein>
<evidence type="ECO:0000313" key="4">
    <source>
        <dbReference type="EMBL" id="QDU33322.1"/>
    </source>
</evidence>
<keyword evidence="2" id="KW-0732">Signal</keyword>
<dbReference type="OrthoDB" id="9816357at2"/>
<dbReference type="PROSITE" id="PS51257">
    <property type="entry name" value="PROKAR_LIPOPROTEIN"/>
    <property type="match status" value="1"/>
</dbReference>
<dbReference type="InterPro" id="IPR050902">
    <property type="entry name" value="ABC_Transporter_SBP"/>
</dbReference>
<feature type="signal peptide" evidence="2">
    <location>
        <begin position="1"/>
        <end position="23"/>
    </location>
</feature>
<dbReference type="SUPFAM" id="SSF53807">
    <property type="entry name" value="Helical backbone' metal receptor"/>
    <property type="match status" value="1"/>
</dbReference>
<gene>
    <name evidence="4" type="primary">btuF</name>
    <name evidence="4" type="ORF">KS4_13680</name>
</gene>
<reference evidence="4 5" key="1">
    <citation type="submission" date="2019-02" db="EMBL/GenBank/DDBJ databases">
        <title>Deep-cultivation of Planctomycetes and their phenomic and genomic characterization uncovers novel biology.</title>
        <authorList>
            <person name="Wiegand S."/>
            <person name="Jogler M."/>
            <person name="Boedeker C."/>
            <person name="Pinto D."/>
            <person name="Vollmers J."/>
            <person name="Rivas-Marin E."/>
            <person name="Kohn T."/>
            <person name="Peeters S.H."/>
            <person name="Heuer A."/>
            <person name="Rast P."/>
            <person name="Oberbeckmann S."/>
            <person name="Bunk B."/>
            <person name="Jeske O."/>
            <person name="Meyerdierks A."/>
            <person name="Storesund J.E."/>
            <person name="Kallscheuer N."/>
            <person name="Luecker S."/>
            <person name="Lage O.M."/>
            <person name="Pohl T."/>
            <person name="Merkel B.J."/>
            <person name="Hornburger P."/>
            <person name="Mueller R.-W."/>
            <person name="Bruemmer F."/>
            <person name="Labrenz M."/>
            <person name="Spormann A.M."/>
            <person name="Op den Camp H."/>
            <person name="Overmann J."/>
            <person name="Amann R."/>
            <person name="Jetten M.S.M."/>
            <person name="Mascher T."/>
            <person name="Medema M.H."/>
            <person name="Devos D.P."/>
            <person name="Kaster A.-K."/>
            <person name="Ovreas L."/>
            <person name="Rohde M."/>
            <person name="Galperin M.Y."/>
            <person name="Jogler C."/>
        </authorList>
    </citation>
    <scope>NUCLEOTIDE SEQUENCE [LARGE SCALE GENOMIC DNA]</scope>
    <source>
        <strain evidence="4 5">KS4</strain>
    </source>
</reference>
<evidence type="ECO:0000259" key="3">
    <source>
        <dbReference type="PROSITE" id="PS50983"/>
    </source>
</evidence>
<dbReference type="AlphaFoldDB" id="A0A517YT35"/>
<dbReference type="InterPro" id="IPR002491">
    <property type="entry name" value="ABC_transptr_periplasmic_BD"/>
</dbReference>
<dbReference type="EMBL" id="CP036425">
    <property type="protein sequence ID" value="QDU33322.1"/>
    <property type="molecule type" value="Genomic_DNA"/>
</dbReference>
<keyword evidence="5" id="KW-1185">Reference proteome</keyword>
<dbReference type="Gene3D" id="3.40.50.1980">
    <property type="entry name" value="Nitrogenase molybdenum iron protein domain"/>
    <property type="match status" value="2"/>
</dbReference>
<evidence type="ECO:0000313" key="5">
    <source>
        <dbReference type="Proteomes" id="UP000317369"/>
    </source>
</evidence>
<organism evidence="4 5">
    <name type="scientific">Poriferisphaera corsica</name>
    <dbReference type="NCBI Taxonomy" id="2528020"/>
    <lineage>
        <taxon>Bacteria</taxon>
        <taxon>Pseudomonadati</taxon>
        <taxon>Planctomycetota</taxon>
        <taxon>Phycisphaerae</taxon>
        <taxon>Phycisphaerales</taxon>
        <taxon>Phycisphaeraceae</taxon>
        <taxon>Poriferisphaera</taxon>
    </lineage>
</organism>